<dbReference type="Proteomes" id="UP000216004">
    <property type="component" value="Unassembled WGS sequence"/>
</dbReference>
<dbReference type="PANTHER" id="PTHR22870:SF408">
    <property type="entry name" value="OS09G0560450 PROTEIN"/>
    <property type="match status" value="1"/>
</dbReference>
<dbReference type="InterPro" id="IPR051210">
    <property type="entry name" value="Ub_ligase/GEF_domain"/>
</dbReference>
<evidence type="ECO:0000256" key="2">
    <source>
        <dbReference type="ARBA" id="ARBA00022737"/>
    </source>
</evidence>
<gene>
    <name evidence="6" type="ORF">BOCO_1041</name>
</gene>
<comment type="subcellular location">
    <subcellularLocation>
        <location evidence="1">Cell envelope</location>
    </subcellularLocation>
</comment>
<dbReference type="GO" id="GO:0030313">
    <property type="term" value="C:cell envelope"/>
    <property type="evidence" value="ECO:0007669"/>
    <property type="project" value="UniProtKB-SubCell"/>
</dbReference>
<dbReference type="PROSITE" id="PS51257">
    <property type="entry name" value="PROKAR_LIPOPROTEIN"/>
    <property type="match status" value="1"/>
</dbReference>
<feature type="region of interest" description="Disordered" evidence="3">
    <location>
        <begin position="160"/>
        <end position="179"/>
    </location>
</feature>
<name>A0A261EQV2_9BIFI</name>
<keyword evidence="7" id="KW-1185">Reference proteome</keyword>
<feature type="domain" description="RCC1-like" evidence="5">
    <location>
        <begin position="195"/>
        <end position="491"/>
    </location>
</feature>
<dbReference type="PANTHER" id="PTHR22870">
    <property type="entry name" value="REGULATOR OF CHROMOSOME CONDENSATION"/>
    <property type="match status" value="1"/>
</dbReference>
<dbReference type="PROSITE" id="PS00626">
    <property type="entry name" value="RCC1_2"/>
    <property type="match status" value="3"/>
</dbReference>
<dbReference type="InterPro" id="IPR000408">
    <property type="entry name" value="Reg_chr_condens"/>
</dbReference>
<evidence type="ECO:0000256" key="4">
    <source>
        <dbReference type="SAM" id="SignalP"/>
    </source>
</evidence>
<dbReference type="OrthoDB" id="904022at2"/>
<feature type="domain" description="RCC1-like" evidence="5">
    <location>
        <begin position="835"/>
        <end position="1106"/>
    </location>
</feature>
<feature type="chain" id="PRO_5013079672" evidence="4">
    <location>
        <begin position="34"/>
        <end position="1214"/>
    </location>
</feature>
<dbReference type="InterPro" id="IPR058923">
    <property type="entry name" value="RCC1-like_dom"/>
</dbReference>
<comment type="caution">
    <text evidence="6">The sequence shown here is derived from an EMBL/GenBank/DDBJ whole genome shotgun (WGS) entry which is preliminary data.</text>
</comment>
<dbReference type="InterPro" id="IPR042229">
    <property type="entry name" value="Listeria/Bacterioides_rpt_sf"/>
</dbReference>
<accession>A0A261EQV2</accession>
<dbReference type="InterPro" id="IPR009091">
    <property type="entry name" value="RCC1/BLIP-II"/>
</dbReference>
<evidence type="ECO:0000256" key="3">
    <source>
        <dbReference type="SAM" id="MobiDB-lite"/>
    </source>
</evidence>
<proteinExistence type="predicted"/>
<dbReference type="Gene3D" id="2.130.10.30">
    <property type="entry name" value="Regulator of chromosome condensation 1/beta-lactamase-inhibitor protein II"/>
    <property type="match status" value="4"/>
</dbReference>
<dbReference type="PROSITE" id="PS50012">
    <property type="entry name" value="RCC1_3"/>
    <property type="match status" value="14"/>
</dbReference>
<keyword evidence="2" id="KW-0677">Repeat</keyword>
<reference evidence="6 7" key="1">
    <citation type="journal article" date="2017" name="BMC Genomics">
        <title>Comparative genomic and phylogenomic analyses of the Bifidobacteriaceae family.</title>
        <authorList>
            <person name="Lugli G.A."/>
            <person name="Milani C."/>
            <person name="Turroni F."/>
            <person name="Duranti S."/>
            <person name="Mancabelli L."/>
            <person name="Mangifesta M."/>
            <person name="Ferrario C."/>
            <person name="Modesto M."/>
            <person name="Mattarelli P."/>
            <person name="Jiri K."/>
            <person name="van Sinderen D."/>
            <person name="Ventura M."/>
        </authorList>
    </citation>
    <scope>NUCLEOTIDE SEQUENCE [LARGE SCALE GENOMIC DNA]</scope>
    <source>
        <strain evidence="6 7">DSM 22924</strain>
    </source>
</reference>
<dbReference type="InterPro" id="IPR013378">
    <property type="entry name" value="InlB-like_B-rpt"/>
</dbReference>
<evidence type="ECO:0000313" key="7">
    <source>
        <dbReference type="Proteomes" id="UP000216004"/>
    </source>
</evidence>
<dbReference type="Pfam" id="PF00415">
    <property type="entry name" value="RCC1"/>
    <property type="match status" value="2"/>
</dbReference>
<dbReference type="Pfam" id="PF09479">
    <property type="entry name" value="Flg_new"/>
    <property type="match status" value="2"/>
</dbReference>
<dbReference type="EMBL" id="MWWS01000005">
    <property type="protein sequence ID" value="OZG49232.1"/>
    <property type="molecule type" value="Genomic_DNA"/>
</dbReference>
<evidence type="ECO:0000313" key="6">
    <source>
        <dbReference type="EMBL" id="OZG49232.1"/>
    </source>
</evidence>
<sequence length="1214" mass="130667">MHPTHKIWSFIVMATIFVACSTGFLVHAQSSVAAEQPSAITMPVPKDKPDSKSSIPVNVNLSQTQKVTPASNTTRVYQANEALPHANVSHTVTFDKADGVSSPEIKVVSDGYRVEWPTQPVRNGYLFDGWFVGEVAYDFDQPVTTDLSLTAHWSKANSTWEMSPDHGPTSGGTQLKLSPPPARGIRFSQIYGEYQSSIAMGSDGEVYTWGRNDAGMLGDGTDIDRETAVIVPKPAGVNRFKQISAGGWHSLAIDDHGDTWAWGENEYGQLGDGITTPPPVYGEFEPKKVVVPAGTHFSQVSAGYWHTVAIDDQGKLWGWGYNLHGEIGDGTTISRSTPTKANMPDGVNRFIRVTTRGWHTFALDDQNQWWAWGLNDNNQISSDSQEGILQPTKLTMPAGVSHYTQINPGYGNTFALDTNGQWWAWGSNYLGALGDGTMMDRPIPIKISLPAGVSRFVTVEPGGNYSAALDDQGQVWTWGDNRACQLGDGNTACQNNNSGSTIKSLTPVKVIMPAGITHFTKINLGYFHSFAFDDKGRMWTWGSNKKGQLGDATTINRSIPVRLQFPDTIPTEVTFDGKPGTGLDRNGDGTWKVITPPHAEGPVDARIAWKVSGVPQPDAHLTYTYDFDGHIVTFDKADGSSPVTKVRVPHGSPVRWPADPVRAGYIFDGWFTADGKAWDFNQIVTQDMTLTARWETCNCELKPTQGPTTGGNTTLLTGLQSPKGITYTQVVAGERVSLASGSNGKIYAWGDNNFGQLGTGNTTSTTTPVEVERGELPAGEHFLQISPGYEHSAALATNGKIYAWGRNQWGELGNGNTTDATTPVEVKQGALPAGERYIQISVNNDRTIALASNGKAYTWGWNEYGQLGNGNSGVGSYQTTPVEVAQGALPAGEHFTQVSAGYWHTLALASNGKAYSWGSNGSGQAGDGNRAPYVSQPIEVAQGAIPVGEHFTQISAGSGQSLAIASNGKAYAWGGLGNGQSNGIYLPQPEELNRGDLPANEHFSQISAGYTHSLAVASNGKTYAWGNNSKGALGIGSTIDQSAPTEVKQGELPVGEHFTYASSGYTHSLALGSNGKIYSWGDNDKNELGNGDNNIQITPVEVGFSKRPVKVTGITFDTTDSPAFHWSEGRNGWEVTVPKHRMGAVDVHVHWTLGGTVQNDCILRYTYYSILQLPAAGTLPLARITGGTLFTLAATMCINWLSTNRKGLHTPKHR</sequence>
<dbReference type="SUPFAM" id="SSF50985">
    <property type="entry name" value="RCC1/BLIP-II"/>
    <property type="match status" value="3"/>
</dbReference>
<keyword evidence="4" id="KW-0732">Signal</keyword>
<dbReference type="PRINTS" id="PR00633">
    <property type="entry name" value="RCCNDNSATION"/>
</dbReference>
<evidence type="ECO:0000259" key="5">
    <source>
        <dbReference type="Pfam" id="PF25390"/>
    </source>
</evidence>
<feature type="signal peptide" evidence="4">
    <location>
        <begin position="1"/>
        <end position="33"/>
    </location>
</feature>
<evidence type="ECO:0000256" key="1">
    <source>
        <dbReference type="ARBA" id="ARBA00004196"/>
    </source>
</evidence>
<organism evidence="6 7">
    <name type="scientific">Bombiscardovia coagulans</name>
    <dbReference type="NCBI Taxonomy" id="686666"/>
    <lineage>
        <taxon>Bacteria</taxon>
        <taxon>Bacillati</taxon>
        <taxon>Actinomycetota</taxon>
        <taxon>Actinomycetes</taxon>
        <taxon>Bifidobacteriales</taxon>
        <taxon>Bifidobacteriaceae</taxon>
        <taxon>Bombiscardovia</taxon>
    </lineage>
</organism>
<dbReference type="RefSeq" id="WP_094723055.1">
    <property type="nucleotide sequence ID" value="NZ_MWWS01000005.1"/>
</dbReference>
<dbReference type="Gene3D" id="2.60.40.4270">
    <property type="entry name" value="Listeria-Bacteroides repeat domain"/>
    <property type="match status" value="2"/>
</dbReference>
<protein>
    <submittedName>
        <fullName evidence="6">Regulator of chromosome condensation (RCC1) repeat</fullName>
    </submittedName>
</protein>
<dbReference type="Pfam" id="PF25390">
    <property type="entry name" value="WD40_RLD"/>
    <property type="match status" value="2"/>
</dbReference>
<dbReference type="AlphaFoldDB" id="A0A261EQV2"/>
<dbReference type="NCBIfam" id="TIGR02543">
    <property type="entry name" value="List_Bact_rpt"/>
    <property type="match status" value="2"/>
</dbReference>